<dbReference type="PANTHER" id="PTHR30283:SF4">
    <property type="entry name" value="PEROXIDE STRESS RESISTANCE PROTEIN YAAA"/>
    <property type="match status" value="1"/>
</dbReference>
<dbReference type="GO" id="GO:0033194">
    <property type="term" value="P:response to hydroperoxide"/>
    <property type="evidence" value="ECO:0007669"/>
    <property type="project" value="TreeGrafter"/>
</dbReference>
<name>A0A4R5DN12_9ACTN</name>
<dbReference type="EMBL" id="SMKZ01000005">
    <property type="protein sequence ID" value="TDE13504.1"/>
    <property type="molecule type" value="Genomic_DNA"/>
</dbReference>
<dbReference type="InParanoid" id="A0A4R5DN12"/>
<dbReference type="NCBIfam" id="NF002545">
    <property type="entry name" value="PRK02101.2-3"/>
    <property type="match status" value="1"/>
</dbReference>
<dbReference type="PANTHER" id="PTHR30283">
    <property type="entry name" value="PEROXIDE STRESS RESPONSE PROTEIN YAAA"/>
    <property type="match status" value="1"/>
</dbReference>
<proteinExistence type="predicted"/>
<dbReference type="InterPro" id="IPR005583">
    <property type="entry name" value="YaaA"/>
</dbReference>
<reference evidence="1 2" key="1">
    <citation type="submission" date="2019-03" db="EMBL/GenBank/DDBJ databases">
        <title>Draft genome sequences of novel Actinobacteria.</title>
        <authorList>
            <person name="Sahin N."/>
            <person name="Ay H."/>
            <person name="Saygin H."/>
        </authorList>
    </citation>
    <scope>NUCLEOTIDE SEQUENCE [LARGE SCALE GENOMIC DNA]</scope>
    <source>
        <strain evidence="1 2">5K138</strain>
    </source>
</reference>
<evidence type="ECO:0000313" key="1">
    <source>
        <dbReference type="EMBL" id="TDE13504.1"/>
    </source>
</evidence>
<dbReference type="Proteomes" id="UP000294739">
    <property type="component" value="Unassembled WGS sequence"/>
</dbReference>
<gene>
    <name evidence="1" type="primary">yaaA</name>
    <name evidence="1" type="ORF">E1269_05595</name>
</gene>
<dbReference type="OrthoDB" id="3210767at2"/>
<dbReference type="RefSeq" id="WP_131892233.1">
    <property type="nucleotide sequence ID" value="NZ_SMKZ01000005.1"/>
</dbReference>
<accession>A0A4R5DN12</accession>
<dbReference type="AlphaFoldDB" id="A0A4R5DN12"/>
<dbReference type="GO" id="GO:0005829">
    <property type="term" value="C:cytosol"/>
    <property type="evidence" value="ECO:0007669"/>
    <property type="project" value="TreeGrafter"/>
</dbReference>
<evidence type="ECO:0000313" key="2">
    <source>
        <dbReference type="Proteomes" id="UP000294739"/>
    </source>
</evidence>
<protein>
    <submittedName>
        <fullName evidence="1">Peroxide stress protein YaaA</fullName>
    </submittedName>
</protein>
<comment type="caution">
    <text evidence="1">The sequence shown here is derived from an EMBL/GenBank/DDBJ whole genome shotgun (WGS) entry which is preliminary data.</text>
</comment>
<dbReference type="Pfam" id="PF03883">
    <property type="entry name" value="H2O2_YaaD"/>
    <property type="match status" value="1"/>
</dbReference>
<keyword evidence="2" id="KW-1185">Reference proteome</keyword>
<organism evidence="1 2">
    <name type="scientific">Jiangella asiatica</name>
    <dbReference type="NCBI Taxonomy" id="2530372"/>
    <lineage>
        <taxon>Bacteria</taxon>
        <taxon>Bacillati</taxon>
        <taxon>Actinomycetota</taxon>
        <taxon>Actinomycetes</taxon>
        <taxon>Jiangellales</taxon>
        <taxon>Jiangellaceae</taxon>
        <taxon>Jiangella</taxon>
    </lineage>
</organism>
<sequence>MLILLPPSEGKAAPASGPPVDLDALSFPELTGERVDLLGALVRLCGTDPTTAATVLGLGPKQVDDIAHNAVLPQVPAAPAREIYAGILYDALGLRSLRGAPARRAEASLLVTSGLWGLLRPSDVIPAYRLGGGVSLPGVGPLAAYWRRPLAKSVPAAAGDGLVVDLRSSTYAAFWRPSGEVADRTVVVRILHEHAGRRTVVSHHNKATKGRLVRRLLDDGRATGARGPRNPDALAHTLARHGWTVELAAPSRPGRPGTLDVVVTEVATS</sequence>